<dbReference type="RefSeq" id="WP_089270523.1">
    <property type="nucleotide sequence ID" value="NZ_FZNN01000008.1"/>
</dbReference>
<dbReference type="Proteomes" id="UP000198417">
    <property type="component" value="Unassembled WGS sequence"/>
</dbReference>
<proteinExistence type="predicted"/>
<feature type="region of interest" description="Disordered" evidence="1">
    <location>
        <begin position="69"/>
        <end position="104"/>
    </location>
</feature>
<name>A0A238X2D6_9RHOB</name>
<evidence type="ECO:0000256" key="1">
    <source>
        <dbReference type="SAM" id="MobiDB-lite"/>
    </source>
</evidence>
<reference evidence="2 3" key="1">
    <citation type="submission" date="2017-06" db="EMBL/GenBank/DDBJ databases">
        <authorList>
            <person name="Kim H.J."/>
            <person name="Triplett B.A."/>
        </authorList>
    </citation>
    <scope>NUCLEOTIDE SEQUENCE [LARGE SCALE GENOMIC DNA]</scope>
    <source>
        <strain evidence="2 3">DSM 29052</strain>
    </source>
</reference>
<sequence length="104" mass="11573">MPRPATLIDLWHTTLQMSLLAVETHAVMTMRIMGMAGLWNVGKSENTRMVHEKPPALMKSAMNAVSASMNGARPDQIMNTSIRPLRAKTRSNSNRLAKRGPKFN</sequence>
<evidence type="ECO:0000313" key="3">
    <source>
        <dbReference type="Proteomes" id="UP000198417"/>
    </source>
</evidence>
<gene>
    <name evidence="2" type="ORF">SAMN06265370_108111</name>
</gene>
<dbReference type="OrthoDB" id="7869201at2"/>
<evidence type="ECO:0008006" key="4">
    <source>
        <dbReference type="Google" id="ProtNLM"/>
    </source>
</evidence>
<organism evidence="2 3">
    <name type="scientific">Puniceibacterium sediminis</name>
    <dbReference type="NCBI Taxonomy" id="1608407"/>
    <lineage>
        <taxon>Bacteria</taxon>
        <taxon>Pseudomonadati</taxon>
        <taxon>Pseudomonadota</taxon>
        <taxon>Alphaproteobacteria</taxon>
        <taxon>Rhodobacterales</taxon>
        <taxon>Paracoccaceae</taxon>
        <taxon>Puniceibacterium</taxon>
    </lineage>
</organism>
<evidence type="ECO:0000313" key="2">
    <source>
        <dbReference type="EMBL" id="SNR51999.1"/>
    </source>
</evidence>
<keyword evidence="3" id="KW-1185">Reference proteome</keyword>
<protein>
    <recommendedName>
        <fullName evidence="4">Antifreeze protein</fullName>
    </recommendedName>
</protein>
<dbReference type="EMBL" id="FZNN01000008">
    <property type="protein sequence ID" value="SNR51999.1"/>
    <property type="molecule type" value="Genomic_DNA"/>
</dbReference>
<dbReference type="AlphaFoldDB" id="A0A238X2D6"/>
<accession>A0A238X2D6</accession>